<protein>
    <submittedName>
        <fullName evidence="1">Zn-dependent alcohol dehydrogenase</fullName>
    </submittedName>
</protein>
<dbReference type="Gene3D" id="3.40.50.720">
    <property type="entry name" value="NAD(P)-binding Rossmann-like Domain"/>
    <property type="match status" value="1"/>
</dbReference>
<evidence type="ECO:0000313" key="2">
    <source>
        <dbReference type="Proteomes" id="UP000585272"/>
    </source>
</evidence>
<reference evidence="1 2" key="1">
    <citation type="submission" date="2020-08" db="EMBL/GenBank/DDBJ databases">
        <title>Genomic Encyclopedia of Archaeal and Bacterial Type Strains, Phase II (KMG-II): from individual species to whole genera.</title>
        <authorList>
            <person name="Goeker M."/>
        </authorList>
    </citation>
    <scope>NUCLEOTIDE SEQUENCE [LARGE SCALE GENOMIC DNA]</scope>
    <source>
        <strain evidence="1 2">DSM 23288</strain>
    </source>
</reference>
<name>A0A840I6T8_9ACTN</name>
<evidence type="ECO:0000313" key="1">
    <source>
        <dbReference type="EMBL" id="MBB4660609.1"/>
    </source>
</evidence>
<comment type="caution">
    <text evidence="1">The sequence shown here is derived from an EMBL/GenBank/DDBJ whole genome shotgun (WGS) entry which is preliminary data.</text>
</comment>
<dbReference type="Proteomes" id="UP000585272">
    <property type="component" value="Unassembled WGS sequence"/>
</dbReference>
<proteinExistence type="predicted"/>
<dbReference type="AlphaFoldDB" id="A0A840I6T8"/>
<sequence length="116" mass="12353">MSSQQRVEAYGPPAPYPQPAAPDCADACAGIRAAAAAATSAATTIGANRRDANAASAAPAQQHGQRYVPRLLEHARRGDLDPSFLATHRMRLDDAPRGYELFKHKRDGCVRAVFAP</sequence>
<keyword evidence="2" id="KW-1185">Reference proteome</keyword>
<organism evidence="1 2">
    <name type="scientific">Conexibacter arvalis</name>
    <dbReference type="NCBI Taxonomy" id="912552"/>
    <lineage>
        <taxon>Bacteria</taxon>
        <taxon>Bacillati</taxon>
        <taxon>Actinomycetota</taxon>
        <taxon>Thermoleophilia</taxon>
        <taxon>Solirubrobacterales</taxon>
        <taxon>Conexibacteraceae</taxon>
        <taxon>Conexibacter</taxon>
    </lineage>
</organism>
<dbReference type="EMBL" id="JACHNU010000001">
    <property type="protein sequence ID" value="MBB4660609.1"/>
    <property type="molecule type" value="Genomic_DNA"/>
</dbReference>
<dbReference type="Gene3D" id="3.90.180.10">
    <property type="entry name" value="Medium-chain alcohol dehydrogenases, catalytic domain"/>
    <property type="match status" value="1"/>
</dbReference>
<accession>A0A840I6T8</accession>
<gene>
    <name evidence="1" type="ORF">BDZ31_000182</name>
</gene>